<dbReference type="EMBL" id="CP002631">
    <property type="protein sequence ID" value="AEB14720.1"/>
    <property type="molecule type" value="Genomic_DNA"/>
</dbReference>
<protein>
    <submittedName>
        <fullName evidence="1">Uncharacterized protein</fullName>
    </submittedName>
</protein>
<keyword evidence="2" id="KW-1185">Reference proteome</keyword>
<dbReference type="STRING" id="869209.Tresu_1830"/>
<name>F2NVZ3_TRES6</name>
<dbReference type="KEGG" id="tsu:Tresu_1830"/>
<dbReference type="eggNOG" id="ENOG5032X70">
    <property type="taxonomic scope" value="Bacteria"/>
</dbReference>
<dbReference type="OrthoDB" id="362649at2"/>
<evidence type="ECO:0000313" key="1">
    <source>
        <dbReference type="EMBL" id="AEB14720.1"/>
    </source>
</evidence>
<dbReference type="HOGENOM" id="CLU_089660_0_0_12"/>
<accession>F2NVZ3</accession>
<proteinExistence type="predicted"/>
<dbReference type="AlphaFoldDB" id="F2NVZ3"/>
<reference evidence="1 2" key="1">
    <citation type="journal article" date="2011" name="Stand. Genomic Sci.">
        <title>Complete genome sequence of Treponema succinifaciens type strain (6091).</title>
        <authorList>
            <person name="Han C."/>
            <person name="Gronow S."/>
            <person name="Teshima H."/>
            <person name="Lapidus A."/>
            <person name="Nolan M."/>
            <person name="Lucas S."/>
            <person name="Hammon N."/>
            <person name="Deshpande S."/>
            <person name="Cheng J.F."/>
            <person name="Zeytun A."/>
            <person name="Tapia R."/>
            <person name="Goodwin L."/>
            <person name="Pitluck S."/>
            <person name="Liolios K."/>
            <person name="Pagani I."/>
            <person name="Ivanova N."/>
            <person name="Mavromatis K."/>
            <person name="Mikhailova N."/>
            <person name="Huntemann M."/>
            <person name="Pati A."/>
            <person name="Chen A."/>
            <person name="Palaniappan K."/>
            <person name="Land M."/>
            <person name="Hauser L."/>
            <person name="Brambilla E.M."/>
            <person name="Rohde M."/>
            <person name="Goker M."/>
            <person name="Woyke T."/>
            <person name="Bristow J."/>
            <person name="Eisen J.A."/>
            <person name="Markowitz V."/>
            <person name="Hugenholtz P."/>
            <person name="Kyrpides N.C."/>
            <person name="Klenk H.P."/>
            <person name="Detter J.C."/>
        </authorList>
    </citation>
    <scope>NUCLEOTIDE SEQUENCE [LARGE SCALE GENOMIC DNA]</scope>
    <source>
        <strain evidence="2">ATCC 33096 / DSM 2489 / 6091</strain>
    </source>
</reference>
<dbReference type="GeneID" id="302998970"/>
<gene>
    <name evidence="1" type="ordered locus">Tresu_1830</name>
</gene>
<dbReference type="RefSeq" id="WP_013702001.1">
    <property type="nucleotide sequence ID" value="NC_015385.1"/>
</dbReference>
<evidence type="ECO:0000313" key="2">
    <source>
        <dbReference type="Proteomes" id="UP000006852"/>
    </source>
</evidence>
<organism evidence="1 2">
    <name type="scientific">Treponema succinifaciens (strain ATCC 33096 / DSM 2489 / 6091)</name>
    <dbReference type="NCBI Taxonomy" id="869209"/>
    <lineage>
        <taxon>Bacteria</taxon>
        <taxon>Pseudomonadati</taxon>
        <taxon>Spirochaetota</taxon>
        <taxon>Spirochaetia</taxon>
        <taxon>Spirochaetales</taxon>
        <taxon>Treponemataceae</taxon>
        <taxon>Treponema</taxon>
    </lineage>
</organism>
<sequence>MAISDELRKEFNERVRPIKEKINDCLKKERDESFALRSAKEGIEEKKIFLCEEMIYTATLQMSINSISLEMLETKNNDTLNDARKSIYKSIIYLEELVTNIVDCPFSDLETHLASVAFVPIGRKLDIVKKIGLAIDLLVDAFGENSKWKESFVEMRGRHAVVAKNFINMKQACKDYFDHNSPVYETTVTYIRLLRNLLDKCAMEYRDRYELASRRLDDMRMAINLLIANRRIAMALGDNTESENIRKKALVWKTKMEADVKAGSSK</sequence>
<reference evidence="2" key="2">
    <citation type="submission" date="2011-04" db="EMBL/GenBank/DDBJ databases">
        <title>The complete genome of chromosome of Treponema succinifaciens DSM 2489.</title>
        <authorList>
            <person name="Lucas S."/>
            <person name="Copeland A."/>
            <person name="Lapidus A."/>
            <person name="Bruce D."/>
            <person name="Goodwin L."/>
            <person name="Pitluck S."/>
            <person name="Peters L."/>
            <person name="Kyrpides N."/>
            <person name="Mavromatis K."/>
            <person name="Ivanova N."/>
            <person name="Ovchinnikova G."/>
            <person name="Teshima H."/>
            <person name="Detter J.C."/>
            <person name="Tapia R."/>
            <person name="Han C."/>
            <person name="Land M."/>
            <person name="Hauser L."/>
            <person name="Markowitz V."/>
            <person name="Cheng J.-F."/>
            <person name="Hugenholtz P."/>
            <person name="Woyke T."/>
            <person name="Wu D."/>
            <person name="Gronow S."/>
            <person name="Wellnitz S."/>
            <person name="Brambilla E."/>
            <person name="Klenk H.-P."/>
            <person name="Eisen J.A."/>
        </authorList>
    </citation>
    <scope>NUCLEOTIDE SEQUENCE [LARGE SCALE GENOMIC DNA]</scope>
    <source>
        <strain evidence="2">ATCC 33096 / DSM 2489 / 6091</strain>
    </source>
</reference>
<dbReference type="Proteomes" id="UP000006852">
    <property type="component" value="Chromosome"/>
</dbReference>